<gene>
    <name evidence="1" type="ORF">EYF80_006989</name>
</gene>
<proteinExistence type="predicted"/>
<protein>
    <submittedName>
        <fullName evidence="1">Uncharacterized protein</fullName>
    </submittedName>
</protein>
<dbReference type="Proteomes" id="UP000314294">
    <property type="component" value="Unassembled WGS sequence"/>
</dbReference>
<accession>A0A4Z2IZ26</accession>
<evidence type="ECO:0000313" key="2">
    <source>
        <dbReference type="Proteomes" id="UP000314294"/>
    </source>
</evidence>
<evidence type="ECO:0000313" key="1">
    <source>
        <dbReference type="EMBL" id="TNN82748.1"/>
    </source>
</evidence>
<dbReference type="AlphaFoldDB" id="A0A4Z2IZ26"/>
<reference evidence="1 2" key="1">
    <citation type="submission" date="2019-03" db="EMBL/GenBank/DDBJ databases">
        <title>First draft genome of Liparis tanakae, snailfish: a comprehensive survey of snailfish specific genes.</title>
        <authorList>
            <person name="Kim W."/>
            <person name="Song I."/>
            <person name="Jeong J.-H."/>
            <person name="Kim D."/>
            <person name="Kim S."/>
            <person name="Ryu S."/>
            <person name="Song J.Y."/>
            <person name="Lee S.K."/>
        </authorList>
    </citation>
    <scope>NUCLEOTIDE SEQUENCE [LARGE SCALE GENOMIC DNA]</scope>
    <source>
        <tissue evidence="1">Muscle</tissue>
    </source>
</reference>
<name>A0A4Z2IZ26_9TELE</name>
<comment type="caution">
    <text evidence="1">The sequence shown here is derived from an EMBL/GenBank/DDBJ whole genome shotgun (WGS) entry which is preliminary data.</text>
</comment>
<sequence length="157" mass="16482">MRPRPEPGQEIVSPRERRPFIRFATGGGVMCSSALNQPQEKDGSKTRLLTSSPRFPLICAAPSAPFSPALCSRASARTTSGRAKGQRGAEWANGLEAVDAALQGVGGQTVSIVLVLGTMARVRLSRLPTNQRVVLGRPPVLSGYGGIAAQSLISGFL</sequence>
<organism evidence="1 2">
    <name type="scientific">Liparis tanakae</name>
    <name type="common">Tanaka's snailfish</name>
    <dbReference type="NCBI Taxonomy" id="230148"/>
    <lineage>
        <taxon>Eukaryota</taxon>
        <taxon>Metazoa</taxon>
        <taxon>Chordata</taxon>
        <taxon>Craniata</taxon>
        <taxon>Vertebrata</taxon>
        <taxon>Euteleostomi</taxon>
        <taxon>Actinopterygii</taxon>
        <taxon>Neopterygii</taxon>
        <taxon>Teleostei</taxon>
        <taxon>Neoteleostei</taxon>
        <taxon>Acanthomorphata</taxon>
        <taxon>Eupercaria</taxon>
        <taxon>Perciformes</taxon>
        <taxon>Cottioidei</taxon>
        <taxon>Cottales</taxon>
        <taxon>Liparidae</taxon>
        <taxon>Liparis</taxon>
    </lineage>
</organism>
<keyword evidence="2" id="KW-1185">Reference proteome</keyword>
<dbReference type="EMBL" id="SRLO01000037">
    <property type="protein sequence ID" value="TNN82748.1"/>
    <property type="molecule type" value="Genomic_DNA"/>
</dbReference>